<evidence type="ECO:0000313" key="2">
    <source>
        <dbReference type="Proteomes" id="UP000422569"/>
    </source>
</evidence>
<evidence type="ECO:0000313" key="1">
    <source>
        <dbReference type="EMBL" id="QGM96163.1"/>
    </source>
</evidence>
<gene>
    <name evidence="1" type="ORF">F7D14_00745</name>
</gene>
<protein>
    <submittedName>
        <fullName evidence="1">Uncharacterized protein</fullName>
    </submittedName>
</protein>
<dbReference type="KEGG" id="mpar:F7D14_00745"/>
<name>A0A6B8M420_9HYPH</name>
<dbReference type="RefSeq" id="WP_016919999.1">
    <property type="nucleotide sequence ID" value="NZ_CP044331.1"/>
</dbReference>
<sequence length="66" mass="7267">MTFELGLFDITRVIEVNLSDEPLPNLKVNTTATFLHAVVSKDNNIPSQAGSDLLGALRRVVNLLQF</sequence>
<dbReference type="EMBL" id="CP044331">
    <property type="protein sequence ID" value="QGM96163.1"/>
    <property type="molecule type" value="Genomic_DNA"/>
</dbReference>
<dbReference type="AlphaFoldDB" id="A0A6B8M420"/>
<accession>A0A6B8M420</accession>
<organism evidence="1 2">
    <name type="scientific">Methylocystis parvus</name>
    <dbReference type="NCBI Taxonomy" id="134"/>
    <lineage>
        <taxon>Bacteria</taxon>
        <taxon>Pseudomonadati</taxon>
        <taxon>Pseudomonadota</taxon>
        <taxon>Alphaproteobacteria</taxon>
        <taxon>Hyphomicrobiales</taxon>
        <taxon>Methylocystaceae</taxon>
        <taxon>Methylocystis</taxon>
    </lineage>
</organism>
<dbReference type="Proteomes" id="UP000422569">
    <property type="component" value="Chromosome"/>
</dbReference>
<reference evidence="1 2" key="1">
    <citation type="submission" date="2019-09" db="EMBL/GenBank/DDBJ databases">
        <title>Isolation and complete genome sequencing of Methylocystis species.</title>
        <authorList>
            <person name="Rumah B.L."/>
            <person name="Stead C.E."/>
            <person name="Stevens B.C."/>
            <person name="Minton N.P."/>
            <person name="Grosse-Honebrink A."/>
            <person name="Zhang Y."/>
        </authorList>
    </citation>
    <scope>NUCLEOTIDE SEQUENCE [LARGE SCALE GENOMIC DNA]</scope>
    <source>
        <strain evidence="1 2">BRCS2</strain>
    </source>
</reference>
<keyword evidence="2" id="KW-1185">Reference proteome</keyword>
<proteinExistence type="predicted"/>